<evidence type="ECO:0000256" key="1">
    <source>
        <dbReference type="ARBA" id="ARBA00023242"/>
    </source>
</evidence>
<dbReference type="GO" id="GO:0008270">
    <property type="term" value="F:zinc ion binding"/>
    <property type="evidence" value="ECO:0007669"/>
    <property type="project" value="InterPro"/>
</dbReference>
<dbReference type="CDD" id="cd12148">
    <property type="entry name" value="fungal_TF_MHR"/>
    <property type="match status" value="1"/>
</dbReference>
<evidence type="ECO:0000313" key="3">
    <source>
        <dbReference type="EMBL" id="KXG48030.1"/>
    </source>
</evidence>
<protein>
    <submittedName>
        <fullName evidence="3">Transcription factor</fullName>
    </submittedName>
</protein>
<reference evidence="3 4" key="1">
    <citation type="journal article" date="2016" name="BMC Genomics">
        <title>Genome sequencing and secondary metabolism of the postharvest pathogen Penicillium griseofulvum.</title>
        <authorList>
            <person name="Banani H."/>
            <person name="Marcet-Houben M."/>
            <person name="Ballester A.R."/>
            <person name="Abbruscato P."/>
            <person name="Gonzalez-Candelas L."/>
            <person name="Gabaldon T."/>
            <person name="Spadaro D."/>
        </authorList>
    </citation>
    <scope>NUCLEOTIDE SEQUENCE [LARGE SCALE GENOMIC DNA]</scope>
    <source>
        <strain evidence="3 4">PG3</strain>
    </source>
</reference>
<dbReference type="PANTHER" id="PTHR46910:SF32">
    <property type="entry name" value="TRANSCRIPTION FACTOR DOMAIN-CONTAINING PROTEIN-RELATED"/>
    <property type="match status" value="1"/>
</dbReference>
<dbReference type="GO" id="GO:0003677">
    <property type="term" value="F:DNA binding"/>
    <property type="evidence" value="ECO:0007669"/>
    <property type="project" value="InterPro"/>
</dbReference>
<dbReference type="PANTHER" id="PTHR46910">
    <property type="entry name" value="TRANSCRIPTION FACTOR PDR1"/>
    <property type="match status" value="1"/>
</dbReference>
<name>A0A135LGK5_PENPA</name>
<dbReference type="Proteomes" id="UP000070168">
    <property type="component" value="Unassembled WGS sequence"/>
</dbReference>
<accession>A0A135LGK5</accession>
<dbReference type="OrthoDB" id="3548654at2759"/>
<dbReference type="GeneID" id="63704913"/>
<comment type="caution">
    <text evidence="3">The sequence shown here is derived from an EMBL/GenBank/DDBJ whole genome shotgun (WGS) entry which is preliminary data.</text>
</comment>
<dbReference type="InterPro" id="IPR050987">
    <property type="entry name" value="AtrR-like"/>
</dbReference>
<dbReference type="Pfam" id="PF04082">
    <property type="entry name" value="Fungal_trans"/>
    <property type="match status" value="1"/>
</dbReference>
<dbReference type="AlphaFoldDB" id="A0A135LGK5"/>
<dbReference type="STRING" id="5078.A0A135LGK5"/>
<proteinExistence type="predicted"/>
<gene>
    <name evidence="3" type="ORF">PGRI_019000</name>
</gene>
<dbReference type="GO" id="GO:0003700">
    <property type="term" value="F:DNA-binding transcription factor activity"/>
    <property type="evidence" value="ECO:0007669"/>
    <property type="project" value="InterPro"/>
</dbReference>
<dbReference type="EMBL" id="LHQR01000065">
    <property type="protein sequence ID" value="KXG48030.1"/>
    <property type="molecule type" value="Genomic_DNA"/>
</dbReference>
<keyword evidence="1" id="KW-0539">Nucleus</keyword>
<evidence type="ECO:0000259" key="2">
    <source>
        <dbReference type="SMART" id="SM00906"/>
    </source>
</evidence>
<sequence length="383" mass="43290">MIYDLEWDGMRSQAIPDIRGLPTIDYALFLITATKFHTGQIFHLFDETKFIEKLHHFYENPAENIHTAGLWLPHFLVIIALGKAFVGAQSRGNMPPGSEYFRAAFMMLPDYSFLWKDPSTSAEILCAFALYLQSIDWRTSAHNMIGQALRILQVHGYHLELSTRFTNKQDLMRWQNIWWTVYVLERQISMLMGTPLSISDNDINVSLPFFPDSSLKTATVAIHVKLCKAFSRIMNALYRDNRDLGSTFVKSTQDVLQRVAGVASELRENFPLPDQGALSGISRVSGYLNLLYHQCIMLATRPFLFMLVESRAKSTDLQVQVPAPIQLLLQICLDSAKKTSQILGSLQEQNLLECFLPFDLESAVSAGLVITMTSLIGWSTVGI</sequence>
<keyword evidence="4" id="KW-1185">Reference proteome</keyword>
<dbReference type="SMART" id="SM00906">
    <property type="entry name" value="Fungal_trans"/>
    <property type="match status" value="1"/>
</dbReference>
<evidence type="ECO:0000313" key="4">
    <source>
        <dbReference type="Proteomes" id="UP000070168"/>
    </source>
</evidence>
<feature type="domain" description="Xylanolytic transcriptional activator regulatory" evidence="2">
    <location>
        <begin position="141"/>
        <end position="214"/>
    </location>
</feature>
<dbReference type="InterPro" id="IPR007219">
    <property type="entry name" value="XnlR_reg_dom"/>
</dbReference>
<dbReference type="GO" id="GO:0006351">
    <property type="term" value="P:DNA-templated transcription"/>
    <property type="evidence" value="ECO:0007669"/>
    <property type="project" value="InterPro"/>
</dbReference>
<dbReference type="RefSeq" id="XP_040646566.1">
    <property type="nucleotide sequence ID" value="XM_040789613.1"/>
</dbReference>
<organism evidence="3 4">
    <name type="scientific">Penicillium patulum</name>
    <name type="common">Penicillium griseofulvum</name>
    <dbReference type="NCBI Taxonomy" id="5078"/>
    <lineage>
        <taxon>Eukaryota</taxon>
        <taxon>Fungi</taxon>
        <taxon>Dikarya</taxon>
        <taxon>Ascomycota</taxon>
        <taxon>Pezizomycotina</taxon>
        <taxon>Eurotiomycetes</taxon>
        <taxon>Eurotiomycetidae</taxon>
        <taxon>Eurotiales</taxon>
        <taxon>Aspergillaceae</taxon>
        <taxon>Penicillium</taxon>
    </lineage>
</organism>